<dbReference type="GO" id="GO:0005829">
    <property type="term" value="C:cytosol"/>
    <property type="evidence" value="ECO:0007669"/>
    <property type="project" value="TreeGrafter"/>
</dbReference>
<comment type="pathway">
    <text evidence="1 9">Cofactor biosynthesis; NAD(+) biosynthesis; nicotinate D-ribonucleotide from nicotinate: step 1/1.</text>
</comment>
<dbReference type="GO" id="GO:0034355">
    <property type="term" value="P:NAD+ biosynthetic process via the salvage pathway"/>
    <property type="evidence" value="ECO:0007669"/>
    <property type="project" value="UniProtKB-ARBA"/>
</dbReference>
<dbReference type="OrthoDB" id="9771406at2"/>
<keyword evidence="14" id="KW-1185">Reference proteome</keyword>
<comment type="similarity">
    <text evidence="2 9">Belongs to the NAPRTase family.</text>
</comment>
<dbReference type="SUPFAM" id="SSF54675">
    <property type="entry name" value="Nicotinate/Quinolinate PRTase N-terminal domain-like"/>
    <property type="match status" value="1"/>
</dbReference>
<keyword evidence="7 9" id="KW-0808">Transferase</keyword>
<evidence type="ECO:0000256" key="5">
    <source>
        <dbReference type="ARBA" id="ARBA00022598"/>
    </source>
</evidence>
<sequence length="496" mass="55679">MKHLQPLYGHSLALLTDLYQLTMAYGYWKTGNPHQEVIFSLFFRKPPYQGGYTITAGLASALELVEQLRFTAEDVAYLATINGNDGKPLFEKGFLDYLYELRFTCDIDAMPEGTIVFPHEPLLRVQGELLQCQLLETALLTLLNYQTLVATKATRVCQAAQGDMVLEFGLRRAQGIDGGLSASRAAYIGGCTGTSNVLAGKLFDMPVKGTHAHSWVMVFPNELTAFQTYANVLPNNCIFLVDTYDTLQGVQHAIEVGQSLRQQGHEMVGIRLDSGDLCELSRQARQQLDQAGFTDALIVASNDLDEYAIQSLKQQGAAINAWGIGTKLVTSYDEPALGGVYKLTAIKNQENCWEYRIKVSEQSIKTTNPGILQVRRFYNDQGFFLGDMLYDILQPPSGNPVLVNINDTQKLLKISPEVLYEDLLIPVMRQGKTLANQPKSLLDIRQYLQQQLQRYPDNFKRLENPDIYPVSLEGSVFLHKEHLINQTKQSKTRYQM</sequence>
<evidence type="ECO:0000259" key="12">
    <source>
        <dbReference type="Pfam" id="PF17956"/>
    </source>
</evidence>
<keyword evidence="13" id="KW-0328">Glycosyltransferase</keyword>
<keyword evidence="6 9" id="KW-0662">Pyridine nucleotide biosynthesis</keyword>
<evidence type="ECO:0000256" key="2">
    <source>
        <dbReference type="ARBA" id="ARBA00010897"/>
    </source>
</evidence>
<name>I3CCN8_9GAMM</name>
<evidence type="ECO:0000256" key="9">
    <source>
        <dbReference type="RuleBase" id="RU365100"/>
    </source>
</evidence>
<evidence type="ECO:0000256" key="6">
    <source>
        <dbReference type="ARBA" id="ARBA00022642"/>
    </source>
</evidence>
<dbReference type="NCBIfam" id="TIGR01513">
    <property type="entry name" value="NAPRTase_put"/>
    <property type="match status" value="1"/>
</dbReference>
<feature type="domain" description="Nicotinate phosphoribosyltransferase C-terminal" evidence="12">
    <location>
        <begin position="373"/>
        <end position="475"/>
    </location>
</feature>
<dbReference type="InterPro" id="IPR040727">
    <property type="entry name" value="NAPRTase_N"/>
</dbReference>
<dbReference type="InterPro" id="IPR013785">
    <property type="entry name" value="Aldolase_TIM"/>
</dbReference>
<dbReference type="EMBL" id="JH600070">
    <property type="protein sequence ID" value="EIJ41381.1"/>
    <property type="molecule type" value="Genomic_DNA"/>
</dbReference>
<dbReference type="Gene3D" id="3.20.140.10">
    <property type="entry name" value="nicotinate phosphoribosyltransferase"/>
    <property type="match status" value="1"/>
</dbReference>
<evidence type="ECO:0000256" key="7">
    <source>
        <dbReference type="ARBA" id="ARBA00022679"/>
    </source>
</evidence>
<comment type="PTM">
    <text evidence="9">Transiently phosphorylated on a His residue during the reaction cycle. Phosphorylation strongly increases the affinity for substrates and increases the rate of nicotinate D-ribonucleotide production. Dephosphorylation regenerates the low-affinity form of the enzyme, leading to product release.</text>
</comment>
<dbReference type="FunFam" id="3.20.20.70:FF:000076">
    <property type="entry name" value="Nicotinate phosphoribosyltransferase"/>
    <property type="match status" value="1"/>
</dbReference>
<dbReference type="InterPro" id="IPR006405">
    <property type="entry name" value="Nic_PRibTrfase_pncB"/>
</dbReference>
<evidence type="ECO:0000256" key="8">
    <source>
        <dbReference type="ARBA" id="ARBA00048668"/>
    </source>
</evidence>
<protein>
    <recommendedName>
        <fullName evidence="3 9">Nicotinate phosphoribosyltransferase</fullName>
        <ecNumber evidence="3 9">6.3.4.21</ecNumber>
    </recommendedName>
</protein>
<dbReference type="EC" id="6.3.4.21" evidence="3 9"/>
<dbReference type="GO" id="GO:0047280">
    <property type="term" value="F:nicotinamide phosphoribosyltransferase activity"/>
    <property type="evidence" value="ECO:0007669"/>
    <property type="project" value="UniProtKB-ARBA"/>
</dbReference>
<evidence type="ECO:0000256" key="1">
    <source>
        <dbReference type="ARBA" id="ARBA00004952"/>
    </source>
</evidence>
<proteinExistence type="inferred from homology"/>
<evidence type="ECO:0000313" key="13">
    <source>
        <dbReference type="EMBL" id="EIJ41381.1"/>
    </source>
</evidence>
<dbReference type="HOGENOM" id="CLU_025154_2_1_6"/>
<dbReference type="Pfam" id="PF04095">
    <property type="entry name" value="NAPRTase"/>
    <property type="match status" value="1"/>
</dbReference>
<comment type="catalytic activity">
    <reaction evidence="8 9">
        <text>5-phospho-alpha-D-ribose 1-diphosphate + nicotinate + ATP + H2O = nicotinate beta-D-ribonucleotide + ADP + phosphate + diphosphate</text>
        <dbReference type="Rhea" id="RHEA:36163"/>
        <dbReference type="ChEBI" id="CHEBI:15377"/>
        <dbReference type="ChEBI" id="CHEBI:30616"/>
        <dbReference type="ChEBI" id="CHEBI:32544"/>
        <dbReference type="ChEBI" id="CHEBI:33019"/>
        <dbReference type="ChEBI" id="CHEBI:43474"/>
        <dbReference type="ChEBI" id="CHEBI:57502"/>
        <dbReference type="ChEBI" id="CHEBI:58017"/>
        <dbReference type="ChEBI" id="CHEBI:456216"/>
        <dbReference type="EC" id="6.3.4.21"/>
    </reaction>
</comment>
<evidence type="ECO:0000259" key="10">
    <source>
        <dbReference type="Pfam" id="PF04095"/>
    </source>
</evidence>
<organism evidence="13 14">
    <name type="scientific">Beggiatoa alba B18LD</name>
    <dbReference type="NCBI Taxonomy" id="395493"/>
    <lineage>
        <taxon>Bacteria</taxon>
        <taxon>Pseudomonadati</taxon>
        <taxon>Pseudomonadota</taxon>
        <taxon>Gammaproteobacteria</taxon>
        <taxon>Thiotrichales</taxon>
        <taxon>Thiotrichaceae</taxon>
        <taxon>Beggiatoa</taxon>
    </lineage>
</organism>
<comment type="function">
    <text evidence="9">Catalyzes the first step in the biosynthesis of NAD from nicotinic acid, the ATP-dependent synthesis of beta-nicotinate D-ribonucleotide from nicotinate and 5-phospho-D-ribose 1-phosphate.</text>
</comment>
<dbReference type="Pfam" id="PF17767">
    <property type="entry name" value="NAPRTase_N"/>
    <property type="match status" value="1"/>
</dbReference>
<evidence type="ECO:0000256" key="3">
    <source>
        <dbReference type="ARBA" id="ARBA00013236"/>
    </source>
</evidence>
<dbReference type="InterPro" id="IPR007229">
    <property type="entry name" value="Nic_PRibTrfase-Fam"/>
</dbReference>
<dbReference type="UniPathway" id="UPA00253">
    <property type="reaction ID" value="UER00457"/>
</dbReference>
<dbReference type="InterPro" id="IPR041619">
    <property type="entry name" value="NAPRTase_C"/>
</dbReference>
<dbReference type="Pfam" id="PF17956">
    <property type="entry name" value="NAPRTase_C"/>
    <property type="match status" value="1"/>
</dbReference>
<evidence type="ECO:0000313" key="14">
    <source>
        <dbReference type="Proteomes" id="UP000005744"/>
    </source>
</evidence>
<accession>I3CCN8</accession>
<dbReference type="PANTHER" id="PTHR11098:SF1">
    <property type="entry name" value="NICOTINATE PHOSPHORIBOSYLTRANSFERASE"/>
    <property type="match status" value="1"/>
</dbReference>
<dbReference type="Gene3D" id="3.20.20.70">
    <property type="entry name" value="Aldolase class I"/>
    <property type="match status" value="1"/>
</dbReference>
<dbReference type="SUPFAM" id="SSF51690">
    <property type="entry name" value="Nicotinate/Quinolinate PRTase C-terminal domain-like"/>
    <property type="match status" value="1"/>
</dbReference>
<keyword evidence="5 9" id="KW-0436">Ligase</keyword>
<dbReference type="GO" id="GO:0004516">
    <property type="term" value="F:nicotinate phosphoribosyltransferase activity"/>
    <property type="evidence" value="ECO:0007669"/>
    <property type="project" value="UniProtKB-UniRule"/>
</dbReference>
<dbReference type="NCBIfam" id="NF006695">
    <property type="entry name" value="PRK09243.1-2"/>
    <property type="match status" value="1"/>
</dbReference>
<dbReference type="NCBIfam" id="NF009131">
    <property type="entry name" value="PRK12484.1"/>
    <property type="match status" value="1"/>
</dbReference>
<feature type="domain" description="Nicotinate phosphoribosyltransferase N-terminal" evidence="11">
    <location>
        <begin position="14"/>
        <end position="144"/>
    </location>
</feature>
<reference evidence="13 14" key="1">
    <citation type="submission" date="2011-11" db="EMBL/GenBank/DDBJ databases">
        <title>Improved High-Quality Draft sequence of Beggiatoa alba B18lD.</title>
        <authorList>
            <consortium name="US DOE Joint Genome Institute"/>
            <person name="Lucas S."/>
            <person name="Han J."/>
            <person name="Lapidus A."/>
            <person name="Cheng J.-F."/>
            <person name="Goodwin L."/>
            <person name="Pitluck S."/>
            <person name="Peters L."/>
            <person name="Mikhailova N."/>
            <person name="Held B."/>
            <person name="Detter J.C."/>
            <person name="Han C."/>
            <person name="Tapia R."/>
            <person name="Land M."/>
            <person name="Hauser L."/>
            <person name="Kyrpides N."/>
            <person name="Ivanova N."/>
            <person name="Pagani I."/>
            <person name="Samuel K."/>
            <person name="Teske A."/>
            <person name="Mueller J."/>
            <person name="Woyke T."/>
        </authorList>
    </citation>
    <scope>NUCLEOTIDE SEQUENCE [LARGE SCALE GENOMIC DNA]</scope>
    <source>
        <strain evidence="13 14">B18LD</strain>
    </source>
</reference>
<dbReference type="InterPro" id="IPR036068">
    <property type="entry name" value="Nicotinate_pribotase-like_C"/>
</dbReference>
<dbReference type="STRING" id="395493.BegalDRAFT_0462"/>
<evidence type="ECO:0000256" key="4">
    <source>
        <dbReference type="ARBA" id="ARBA00022553"/>
    </source>
</evidence>
<dbReference type="Proteomes" id="UP000005744">
    <property type="component" value="Unassembled WGS sequence"/>
</dbReference>
<feature type="domain" description="Nicotinate/nicotinamide phosphoribosyltransferase" evidence="10">
    <location>
        <begin position="167"/>
        <end position="365"/>
    </location>
</feature>
<dbReference type="InterPro" id="IPR041525">
    <property type="entry name" value="N/Namide_PRibTrfase"/>
</dbReference>
<dbReference type="CDD" id="cd01570">
    <property type="entry name" value="NAPRTase_A"/>
    <property type="match status" value="1"/>
</dbReference>
<gene>
    <name evidence="13" type="ORF">BegalDRAFT_0462</name>
</gene>
<dbReference type="PANTHER" id="PTHR11098">
    <property type="entry name" value="NICOTINATE PHOSPHORIBOSYLTRANSFERASE"/>
    <property type="match status" value="1"/>
</dbReference>
<keyword evidence="4" id="KW-0597">Phosphoprotein</keyword>
<dbReference type="RefSeq" id="WP_002683265.1">
    <property type="nucleotide sequence ID" value="NZ_JH600070.1"/>
</dbReference>
<dbReference type="PIRSF" id="PIRSF000484">
    <property type="entry name" value="NAPRT"/>
    <property type="match status" value="1"/>
</dbReference>
<dbReference type="eggNOG" id="COG1488">
    <property type="taxonomic scope" value="Bacteria"/>
</dbReference>
<dbReference type="AlphaFoldDB" id="I3CCN8"/>
<evidence type="ECO:0000259" key="11">
    <source>
        <dbReference type="Pfam" id="PF17767"/>
    </source>
</evidence>